<dbReference type="EMBL" id="DABBJX010000003">
    <property type="protein sequence ID" value="HAH4523508.1"/>
    <property type="molecule type" value="Genomic_DNA"/>
</dbReference>
<sequence>MSNTAVLDENGIATVAGDITVYHYDEETREYTSSSVEYLALGVGTPAHSCADAPPEAISGYVVCRTATLNGWEHVPDHRGETVYSTENGNPVLITQPGDYPADTTTKQPATPWDTWNGEAWVTDTERQRAAELEVARQQRQQRVKQAMASVDLINLKLRAGRSLKPEETAKLNAVLDYIDELNALDISKAPEISWPEAPLALAG</sequence>
<evidence type="ECO:0000313" key="3">
    <source>
        <dbReference type="EMBL" id="RRL38463.1"/>
    </source>
</evidence>
<organism evidence="2">
    <name type="scientific">Escherichia coli</name>
    <dbReference type="NCBI Taxonomy" id="562"/>
    <lineage>
        <taxon>Bacteria</taxon>
        <taxon>Pseudomonadati</taxon>
        <taxon>Pseudomonadota</taxon>
        <taxon>Gammaproteobacteria</taxon>
        <taxon>Enterobacterales</taxon>
        <taxon>Enterobacteriaceae</taxon>
        <taxon>Escherichia</taxon>
    </lineage>
</organism>
<reference evidence="3 4" key="2">
    <citation type="submission" date="2018-11" db="EMBL/GenBank/DDBJ databases">
        <title>E. coli isolates of the female bladder.</title>
        <authorList>
            <person name="Garretto A."/>
            <person name="Miller-Ensminger T."/>
            <person name="Wolfe A.J."/>
            <person name="Putonti C."/>
        </authorList>
    </citation>
    <scope>NUCLEOTIDE SEQUENCE [LARGE SCALE GENOMIC DNA]</scope>
    <source>
        <strain evidence="3 4">UMB1727</strain>
    </source>
</reference>
<evidence type="ECO:0000313" key="2">
    <source>
        <dbReference type="EMBL" id="HAH4523508.1"/>
    </source>
</evidence>
<reference evidence="2" key="1">
    <citation type="journal article" date="2018" name="Genome Biol.">
        <title>SKESA: strategic k-mer extension for scrupulous assemblies.</title>
        <authorList>
            <person name="Souvorov A."/>
            <person name="Agarwala R."/>
            <person name="Lipman D.J."/>
        </authorList>
    </citation>
    <scope>NUCLEOTIDE SEQUENCE [LARGE SCALE GENOMIC DNA]</scope>
    <source>
        <strain evidence="2">EC00763</strain>
    </source>
</reference>
<dbReference type="Pfam" id="PF02413">
    <property type="entry name" value="Caudo_TAP"/>
    <property type="match status" value="1"/>
</dbReference>
<dbReference type="GeneID" id="66560653"/>
<reference evidence="1" key="4">
    <citation type="submission" date="2024-02" db="EMBL/GenBank/DDBJ databases">
        <authorList>
            <consortium name="Clinical and Environmental Microbiology Branch: Whole genome sequencing antimicrobial resistance pathogens in the healthcare setting"/>
        </authorList>
    </citation>
    <scope>NUCLEOTIDE SEQUENCE</scope>
    <source>
        <strain evidence="1">1924188</strain>
    </source>
</reference>
<dbReference type="RefSeq" id="WP_000072165.1">
    <property type="nucleotide sequence ID" value="NZ_AP021998.1"/>
</dbReference>
<dbReference type="EMBL" id="ABONVU020000005">
    <property type="protein sequence ID" value="EMJ5253698.1"/>
    <property type="molecule type" value="Genomic_DNA"/>
</dbReference>
<evidence type="ECO:0000313" key="1">
    <source>
        <dbReference type="EMBL" id="EMJ5253698.1"/>
    </source>
</evidence>
<dbReference type="Proteomes" id="UP001285616">
    <property type="component" value="Unassembled WGS sequence"/>
</dbReference>
<dbReference type="PANTHER" id="PTHR34413">
    <property type="entry name" value="PROPHAGE TAIL FIBER ASSEMBLY PROTEIN HOMOLOG TFAE-RELATED-RELATED"/>
    <property type="match status" value="1"/>
</dbReference>
<dbReference type="AlphaFoldDB" id="A0A061YPA8"/>
<reference evidence="2" key="3">
    <citation type="submission" date="2019-12" db="EMBL/GenBank/DDBJ databases">
        <authorList>
            <consortium name="NCBI Pathogen Detection Project"/>
        </authorList>
    </citation>
    <scope>NUCLEOTIDE SEQUENCE</scope>
    <source>
        <strain evidence="2">EC00763</strain>
    </source>
</reference>
<dbReference type="PANTHER" id="PTHR34413:SF2">
    <property type="entry name" value="PROPHAGE TAIL FIBER ASSEMBLY PROTEIN HOMOLOG TFAE-RELATED"/>
    <property type="match status" value="1"/>
</dbReference>
<dbReference type="EMBL" id="RRVG01000056">
    <property type="protein sequence ID" value="RRL38463.1"/>
    <property type="molecule type" value="Genomic_DNA"/>
</dbReference>
<comment type="caution">
    <text evidence="2">The sequence shown here is derived from an EMBL/GenBank/DDBJ whole genome shotgun (WGS) entry which is preliminary data.</text>
</comment>
<proteinExistence type="predicted"/>
<evidence type="ECO:0000313" key="4">
    <source>
        <dbReference type="Proteomes" id="UP000272662"/>
    </source>
</evidence>
<protein>
    <submittedName>
        <fullName evidence="2">Tail fiber assembly protein</fullName>
    </submittedName>
</protein>
<gene>
    <name evidence="3" type="ORF">DU321_25570</name>
    <name evidence="2" type="ORF">GRC73_05760</name>
    <name evidence="1" type="ORF">R8O40_001907</name>
</gene>
<dbReference type="InterPro" id="IPR003458">
    <property type="entry name" value="Phage_T4_Gp38_tail_assem"/>
</dbReference>
<dbReference type="Proteomes" id="UP000272662">
    <property type="component" value="Unassembled WGS sequence"/>
</dbReference>
<accession>A0A061YPA8</accession>
<name>A0A061YPA8_ECOLX</name>
<dbReference type="InterPro" id="IPR051220">
    <property type="entry name" value="TFA_Chaperone"/>
</dbReference>